<accession>A0AAD3DE20</accession>
<dbReference type="EMBL" id="BMAR01000001">
    <property type="protein sequence ID" value="GFR40121.1"/>
    <property type="molecule type" value="Genomic_DNA"/>
</dbReference>
<evidence type="ECO:0000313" key="2">
    <source>
        <dbReference type="Proteomes" id="UP001054857"/>
    </source>
</evidence>
<name>A0AAD3DE20_9CHLO</name>
<feature type="non-terminal residue" evidence="1">
    <location>
        <position position="122"/>
    </location>
</feature>
<reference evidence="1 2" key="1">
    <citation type="journal article" date="2021" name="Sci. Rep.">
        <title>Genome sequencing of the multicellular alga Astrephomene provides insights into convergent evolution of germ-soma differentiation.</title>
        <authorList>
            <person name="Yamashita S."/>
            <person name="Yamamoto K."/>
            <person name="Matsuzaki R."/>
            <person name="Suzuki S."/>
            <person name="Yamaguchi H."/>
            <person name="Hirooka S."/>
            <person name="Minakuchi Y."/>
            <person name="Miyagishima S."/>
            <person name="Kawachi M."/>
            <person name="Toyoda A."/>
            <person name="Nozaki H."/>
        </authorList>
    </citation>
    <scope>NUCLEOTIDE SEQUENCE [LARGE SCALE GENOMIC DNA]</scope>
    <source>
        <strain evidence="1 2">NIES-4017</strain>
    </source>
</reference>
<comment type="caution">
    <text evidence="1">The sequence shown here is derived from an EMBL/GenBank/DDBJ whole genome shotgun (WGS) entry which is preliminary data.</text>
</comment>
<protein>
    <submittedName>
        <fullName evidence="1">Uncharacterized protein</fullName>
    </submittedName>
</protein>
<gene>
    <name evidence="1" type="ORF">Agub_g675</name>
</gene>
<organism evidence="1 2">
    <name type="scientific">Astrephomene gubernaculifera</name>
    <dbReference type="NCBI Taxonomy" id="47775"/>
    <lineage>
        <taxon>Eukaryota</taxon>
        <taxon>Viridiplantae</taxon>
        <taxon>Chlorophyta</taxon>
        <taxon>core chlorophytes</taxon>
        <taxon>Chlorophyceae</taxon>
        <taxon>CS clade</taxon>
        <taxon>Chlamydomonadales</taxon>
        <taxon>Astrephomenaceae</taxon>
        <taxon>Astrephomene</taxon>
    </lineage>
</organism>
<dbReference type="Proteomes" id="UP001054857">
    <property type="component" value="Unassembled WGS sequence"/>
</dbReference>
<dbReference type="AlphaFoldDB" id="A0AAD3DE20"/>
<keyword evidence="2" id="KW-1185">Reference proteome</keyword>
<proteinExistence type="predicted"/>
<evidence type="ECO:0000313" key="1">
    <source>
        <dbReference type="EMBL" id="GFR40121.1"/>
    </source>
</evidence>
<sequence>HILIVVCAYIVSPFRHFPFDIPALNTVGLSPSAMSAAACLRSSRGLVRFAAPALGVLRPCSAGCQASLGASSFTPAWTAPQSVPCGSQAALAAAVTPKRCFALDAVQQYLVGLSSSQGEDGV</sequence>